<evidence type="ECO:0000313" key="7">
    <source>
        <dbReference type="Proteomes" id="UP000198304"/>
    </source>
</evidence>
<gene>
    <name evidence="6" type="ORF">SAMN05446037_101237</name>
</gene>
<dbReference type="GO" id="GO:0016020">
    <property type="term" value="C:membrane"/>
    <property type="evidence" value="ECO:0007669"/>
    <property type="project" value="UniProtKB-SubCell"/>
</dbReference>
<dbReference type="OrthoDB" id="6399948at2"/>
<dbReference type="InterPro" id="IPR045651">
    <property type="entry name" value="DUF6398"/>
</dbReference>
<evidence type="ECO:0000313" key="6">
    <source>
        <dbReference type="EMBL" id="SNS52560.1"/>
    </source>
</evidence>
<evidence type="ECO:0000256" key="2">
    <source>
        <dbReference type="ARBA" id="ARBA00022692"/>
    </source>
</evidence>
<reference evidence="6 7" key="1">
    <citation type="submission" date="2017-06" db="EMBL/GenBank/DDBJ databases">
        <authorList>
            <person name="Kim H.J."/>
            <person name="Triplett B.A."/>
        </authorList>
    </citation>
    <scope>NUCLEOTIDE SEQUENCE [LARGE SCALE GENOMIC DNA]</scope>
    <source>
        <strain evidence="6 7">SCA</strain>
    </source>
</reference>
<dbReference type="Gene3D" id="1.25.40.10">
    <property type="entry name" value="Tetratricopeptide repeat domain"/>
    <property type="match status" value="1"/>
</dbReference>
<keyword evidence="3" id="KW-1133">Transmembrane helix</keyword>
<dbReference type="EMBL" id="FZOJ01000012">
    <property type="protein sequence ID" value="SNS52560.1"/>
    <property type="molecule type" value="Genomic_DNA"/>
</dbReference>
<organism evidence="6 7">
    <name type="scientific">Anaerovirgula multivorans</name>
    <dbReference type="NCBI Taxonomy" id="312168"/>
    <lineage>
        <taxon>Bacteria</taxon>
        <taxon>Bacillati</taxon>
        <taxon>Bacillota</taxon>
        <taxon>Clostridia</taxon>
        <taxon>Peptostreptococcales</taxon>
        <taxon>Natronincolaceae</taxon>
        <taxon>Anaerovirgula</taxon>
    </lineage>
</organism>
<keyword evidence="4" id="KW-0472">Membrane</keyword>
<accession>A0A239F687</accession>
<dbReference type="Pfam" id="PF19935">
    <property type="entry name" value="DUF6398"/>
    <property type="match status" value="1"/>
</dbReference>
<evidence type="ECO:0000256" key="4">
    <source>
        <dbReference type="ARBA" id="ARBA00023136"/>
    </source>
</evidence>
<name>A0A239F687_9FIRM</name>
<dbReference type="InterPro" id="IPR019734">
    <property type="entry name" value="TPR_rpt"/>
</dbReference>
<dbReference type="RefSeq" id="WP_089283354.1">
    <property type="nucleotide sequence ID" value="NZ_FZOJ01000012.1"/>
</dbReference>
<evidence type="ECO:0000259" key="5">
    <source>
        <dbReference type="Pfam" id="PF19935"/>
    </source>
</evidence>
<dbReference type="SUPFAM" id="SSF48452">
    <property type="entry name" value="TPR-like"/>
    <property type="match status" value="1"/>
</dbReference>
<dbReference type="InterPro" id="IPR007311">
    <property type="entry name" value="ST7"/>
</dbReference>
<dbReference type="Pfam" id="PF04184">
    <property type="entry name" value="ST7"/>
    <property type="match status" value="1"/>
</dbReference>
<proteinExistence type="predicted"/>
<feature type="domain" description="DUF6398" evidence="5">
    <location>
        <begin position="19"/>
        <end position="124"/>
    </location>
</feature>
<dbReference type="PANTHER" id="PTHR12745:SF6">
    <property type="entry name" value="PROTEIN ST7 HOMOLOG"/>
    <property type="match status" value="1"/>
</dbReference>
<dbReference type="SMART" id="SM00028">
    <property type="entry name" value="TPR"/>
    <property type="match status" value="2"/>
</dbReference>
<comment type="subcellular location">
    <subcellularLocation>
        <location evidence="1">Membrane</location>
        <topology evidence="1">Multi-pass membrane protein</topology>
    </subcellularLocation>
</comment>
<dbReference type="InterPro" id="IPR011990">
    <property type="entry name" value="TPR-like_helical_dom_sf"/>
</dbReference>
<keyword evidence="2" id="KW-0812">Transmembrane</keyword>
<evidence type="ECO:0000256" key="3">
    <source>
        <dbReference type="ARBA" id="ARBA00022989"/>
    </source>
</evidence>
<keyword evidence="7" id="KW-1185">Reference proteome</keyword>
<dbReference type="AlphaFoldDB" id="A0A239F687"/>
<dbReference type="Proteomes" id="UP000198304">
    <property type="component" value="Unassembled WGS sequence"/>
</dbReference>
<dbReference type="PANTHER" id="PTHR12745">
    <property type="entry name" value="SUPPRESSION OF TUMORIGENICITY 7"/>
    <property type="match status" value="1"/>
</dbReference>
<protein>
    <submittedName>
        <fullName evidence="6">ST7 protein</fullName>
    </submittedName>
</protein>
<sequence length="446" mass="51298">MAKKKSMSVPKTMQDKYTEISSFIEGFCDKYLNEEYKFTCLQLCAALCRKRPSPLATGRGKIWACAIVHAVGSVNFLFDPSQIPHMKAGELYHRFEVSNNTASSKSKLIRDMIGMTPFDPEWTLPSKIEDNPLAWMIMVDGLAIDARQAPLEIQEIAFEKGLIPYIPDQKSEIPQGKVIEFPRRTQKSKSERKDPKKLLEQAQELAYQAMGADSSKESCMLAHRALALSQDCVDAYMILAEEEAKTSEEVINFYQKAVEAGERIIGKENFRDYEGHFWGFVETRPYMMARFALADMLWSIGKKQEAIDHCKDILRLNPNDNQGIRYILLNWLLEISATTDIERLFKEYEDEWSAAWLYSKALYYFREKKKSQADKMLKEAFESNAYVPLYILGKKKIPKSPPEFIGIGDVAEAEAYVWDAIELWEKIPNAKEWIKNHFDAFSKKSC</sequence>
<evidence type="ECO:0000256" key="1">
    <source>
        <dbReference type="ARBA" id="ARBA00004141"/>
    </source>
</evidence>